<dbReference type="OrthoDB" id="270009at2759"/>
<protein>
    <recommendedName>
        <fullName evidence="3">HAD-superfamily subfamily IIA hydrolase</fullName>
    </recommendedName>
</protein>
<evidence type="ECO:0000313" key="2">
    <source>
        <dbReference type="Proteomes" id="UP000283895"/>
    </source>
</evidence>
<dbReference type="NCBIfam" id="TIGR01460">
    <property type="entry name" value="HAD-SF-IIA"/>
    <property type="match status" value="1"/>
</dbReference>
<accession>A0A423X3F0</accession>
<dbReference type="STRING" id="356882.A0A423X3F0"/>
<dbReference type="Pfam" id="PF13344">
    <property type="entry name" value="Hydrolase_6"/>
    <property type="match status" value="1"/>
</dbReference>
<dbReference type="InterPro" id="IPR006357">
    <property type="entry name" value="HAD-SF_hydro_IIA"/>
</dbReference>
<gene>
    <name evidence="1" type="ORF">VMCG_01986</name>
</gene>
<dbReference type="PANTHER" id="PTHR14269">
    <property type="entry name" value="CDP-DIACYLGLYCEROL--GLYCEROL-3-PHOSPHATE 3-PHOSPHATIDYLTRANSFERASE-RELATED"/>
    <property type="match status" value="1"/>
</dbReference>
<proteinExistence type="predicted"/>
<organism evidence="1 2">
    <name type="scientific">Cytospora schulzeri</name>
    <dbReference type="NCBI Taxonomy" id="448051"/>
    <lineage>
        <taxon>Eukaryota</taxon>
        <taxon>Fungi</taxon>
        <taxon>Dikarya</taxon>
        <taxon>Ascomycota</taxon>
        <taxon>Pezizomycotina</taxon>
        <taxon>Sordariomycetes</taxon>
        <taxon>Sordariomycetidae</taxon>
        <taxon>Diaporthales</taxon>
        <taxon>Cytosporaceae</taxon>
        <taxon>Cytospora</taxon>
    </lineage>
</organism>
<dbReference type="SUPFAM" id="SSF56784">
    <property type="entry name" value="HAD-like"/>
    <property type="match status" value="1"/>
</dbReference>
<dbReference type="PANTHER" id="PTHR14269:SF57">
    <property type="entry name" value="SUPERFAMILY HYDROLASE, PUTATIVE (AFU_ORTHOLOGUE AFUA_2G02580)-RELATED"/>
    <property type="match status" value="1"/>
</dbReference>
<dbReference type="AlphaFoldDB" id="A0A423X3F0"/>
<dbReference type="InterPro" id="IPR036412">
    <property type="entry name" value="HAD-like_sf"/>
</dbReference>
<keyword evidence="2" id="KW-1185">Reference proteome</keyword>
<comment type="caution">
    <text evidence="1">The sequence shown here is derived from an EMBL/GenBank/DDBJ whole genome shotgun (WGS) entry which is preliminary data.</text>
</comment>
<dbReference type="InterPro" id="IPR050324">
    <property type="entry name" value="CDP-alcohol_PTase-I"/>
</dbReference>
<reference evidence="1 2" key="1">
    <citation type="submission" date="2015-09" db="EMBL/GenBank/DDBJ databases">
        <title>Host preference determinants of Valsa canker pathogens revealed by comparative genomics.</title>
        <authorList>
            <person name="Yin Z."/>
            <person name="Huang L."/>
        </authorList>
    </citation>
    <scope>NUCLEOTIDE SEQUENCE [LARGE SCALE GENOMIC DNA]</scope>
    <source>
        <strain evidence="1 2">03-1</strain>
    </source>
</reference>
<dbReference type="Proteomes" id="UP000283895">
    <property type="component" value="Unassembled WGS sequence"/>
</dbReference>
<dbReference type="Gene3D" id="3.40.50.1000">
    <property type="entry name" value="HAD superfamily/HAD-like"/>
    <property type="match status" value="2"/>
</dbReference>
<dbReference type="GO" id="GO:0005739">
    <property type="term" value="C:mitochondrion"/>
    <property type="evidence" value="ECO:0007669"/>
    <property type="project" value="TreeGrafter"/>
</dbReference>
<name>A0A423X3F0_9PEZI</name>
<dbReference type="GO" id="GO:0046474">
    <property type="term" value="P:glycerophospholipid biosynthetic process"/>
    <property type="evidence" value="ECO:0007669"/>
    <property type="project" value="TreeGrafter"/>
</dbReference>
<evidence type="ECO:0000313" key="1">
    <source>
        <dbReference type="EMBL" id="ROW10350.1"/>
    </source>
</evidence>
<sequence>MSVSSRAATKALPLLRSGLSRTGAGEAVRRCCGTSAPLSTRALGTTTTTTTCQRYASRGLAARRGLGAGGLRWYRSTSSSDSGKSVASSATSVGGGAPEFAFAFDIDGVLLHSSKPIPGATETLKYLQEHHIPFILLTNGGGKDEFERVADLSEKLGVELDVSNFVQSHSPYKRLLDPDLDMGFPDLERYFQSSIGSPRLSSGNTVLVLGSDASKARHIAHGYGFKSVVTPADILKEHPEIFPFDPLKEFYAKQETFPLPRPVYSPGGGNKLEDCLKVDAILVFNDPRDWAVDVQLVTDLLLSHRGYLGTYSAMNGDQALPRSRQWQSDGQPALIFSNADLLWSTGYHLSRLGQGAFRAALMRVWTGLVANSGAKTSMLEKFTFGKPELPTYWHAWDVLQRYYRKQQVEMPGEGTGVLRRVYMVGDNPESDIRGVWAWNDHLQRRRVAEKRERPIPPWRSYLVRTGVWAEDRAPLENLEEAARPHNVTDDVKAAVNSALEKEGWSGRVE</sequence>
<evidence type="ECO:0008006" key="3">
    <source>
        <dbReference type="Google" id="ProtNLM"/>
    </source>
</evidence>
<dbReference type="InterPro" id="IPR023214">
    <property type="entry name" value="HAD_sf"/>
</dbReference>
<dbReference type="EMBL" id="LKEA01000003">
    <property type="protein sequence ID" value="ROW10350.1"/>
    <property type="molecule type" value="Genomic_DNA"/>
</dbReference>